<accession>B5HRV9</accession>
<organism evidence="1 2">
    <name type="scientific">Streptomyces sviceus (strain ATCC 29083 / DSM 924 / JCM 4929 / NBRC 13980 / NCIMB 11184 / NRRL 5439 / UC 5370)</name>
    <dbReference type="NCBI Taxonomy" id="463191"/>
    <lineage>
        <taxon>Bacteria</taxon>
        <taxon>Bacillati</taxon>
        <taxon>Actinomycetota</taxon>
        <taxon>Actinomycetes</taxon>
        <taxon>Kitasatosporales</taxon>
        <taxon>Streptomycetaceae</taxon>
        <taxon>Streptomyces</taxon>
    </lineage>
</organism>
<gene>
    <name evidence="1" type="ORF">SSEG_02144</name>
</gene>
<dbReference type="AlphaFoldDB" id="B5HRV9"/>
<keyword evidence="2" id="KW-1185">Reference proteome</keyword>
<evidence type="ECO:0000313" key="2">
    <source>
        <dbReference type="Proteomes" id="UP000002785"/>
    </source>
</evidence>
<protein>
    <submittedName>
        <fullName evidence="1">Uncharacterized protein</fullName>
    </submittedName>
</protein>
<dbReference type="EMBL" id="CM000951">
    <property type="protein sequence ID" value="EDY55564.1"/>
    <property type="molecule type" value="Genomic_DNA"/>
</dbReference>
<proteinExistence type="predicted"/>
<reference evidence="1" key="1">
    <citation type="submission" date="2009-10" db="EMBL/GenBank/DDBJ databases">
        <title>The genome sequence of Streptomyces sviceus strain ATCC 29083.</title>
        <authorList>
            <consortium name="The Broad Institute Genome Sequencing Platform"/>
            <consortium name="Broad Institute Microbial Sequencing Center"/>
            <person name="Fischbach M."/>
            <person name="Godfrey P."/>
            <person name="Ward D."/>
            <person name="Young S."/>
            <person name="Zeng Q."/>
            <person name="Koehrsen M."/>
            <person name="Alvarado L."/>
            <person name="Berlin A.M."/>
            <person name="Bochicchio J."/>
            <person name="Borenstein D."/>
            <person name="Chapman S.B."/>
            <person name="Chen Z."/>
            <person name="Engels R."/>
            <person name="Freedman E."/>
            <person name="Gellesch M."/>
            <person name="Goldberg J."/>
            <person name="Griggs A."/>
            <person name="Gujja S."/>
            <person name="Heilman E.R."/>
            <person name="Heiman D.I."/>
            <person name="Hepburn T.A."/>
            <person name="Howarth C."/>
            <person name="Jen D."/>
            <person name="Larson L."/>
            <person name="Lewis B."/>
            <person name="Mehta T."/>
            <person name="Park D."/>
            <person name="Pearson M."/>
            <person name="Richards J."/>
            <person name="Roberts A."/>
            <person name="Saif S."/>
            <person name="Shea T.D."/>
            <person name="Shenoy N."/>
            <person name="Sisk P."/>
            <person name="Stolte C."/>
            <person name="Sykes S.N."/>
            <person name="Thomson T."/>
            <person name="Walk T."/>
            <person name="White J."/>
            <person name="Yandava C."/>
            <person name="Straight P."/>
            <person name="Clardy J."/>
            <person name="Hung D."/>
            <person name="Kolter R."/>
            <person name="Mekalanos J."/>
            <person name="Walker S."/>
            <person name="Walsh C.T."/>
            <person name="Wieland-Brown L.C."/>
            <person name="Haas B."/>
            <person name="Nusbaum C."/>
            <person name="Birren B."/>
        </authorList>
    </citation>
    <scope>NUCLEOTIDE SEQUENCE [LARGE SCALE GENOMIC DNA]</scope>
    <source>
        <strain evidence="1">ATCC 29083</strain>
    </source>
</reference>
<evidence type="ECO:0000313" key="1">
    <source>
        <dbReference type="EMBL" id="EDY55564.1"/>
    </source>
</evidence>
<sequence length="61" mass="6448">MRRDSMVCLTQVWAESRVLAVAADRAHFRVAHLEDSGLADGCAAAVVCVDALSFAADRTAA</sequence>
<name>B5HRV9_STRX2</name>
<dbReference type="Proteomes" id="UP000002785">
    <property type="component" value="Chromosome"/>
</dbReference>
<dbReference type="HOGENOM" id="CLU_2920982_0_0_11"/>